<dbReference type="InterPro" id="IPR029787">
    <property type="entry name" value="Nucleotide_cyclase"/>
</dbReference>
<reference evidence="4" key="1">
    <citation type="journal article" date="2019" name="Int. J. Syst. Evol. Microbiol.">
        <title>The Global Catalogue of Microorganisms (GCM) 10K type strain sequencing project: providing services to taxonomists for standard genome sequencing and annotation.</title>
        <authorList>
            <consortium name="The Broad Institute Genomics Platform"/>
            <consortium name="The Broad Institute Genome Sequencing Center for Infectious Disease"/>
            <person name="Wu L."/>
            <person name="Ma J."/>
        </authorList>
    </citation>
    <scope>NUCLEOTIDE SEQUENCE [LARGE SCALE GENOMIC DNA]</scope>
    <source>
        <strain evidence="4">KCTC 42964</strain>
    </source>
</reference>
<evidence type="ECO:0000313" key="4">
    <source>
        <dbReference type="Proteomes" id="UP001595528"/>
    </source>
</evidence>
<dbReference type="SUPFAM" id="SSF141868">
    <property type="entry name" value="EAL domain-like"/>
    <property type="match status" value="1"/>
</dbReference>
<dbReference type="PROSITE" id="PS50883">
    <property type="entry name" value="EAL"/>
    <property type="match status" value="1"/>
</dbReference>
<dbReference type="InterPro" id="IPR001633">
    <property type="entry name" value="EAL_dom"/>
</dbReference>
<comment type="caution">
    <text evidence="3">The sequence shown here is derived from an EMBL/GenBank/DDBJ whole genome shotgun (WGS) entry which is preliminary data.</text>
</comment>
<feature type="domain" description="EAL" evidence="1">
    <location>
        <begin position="283"/>
        <end position="544"/>
    </location>
</feature>
<dbReference type="SMART" id="SM00052">
    <property type="entry name" value="EAL"/>
    <property type="match status" value="1"/>
</dbReference>
<dbReference type="InterPro" id="IPR050706">
    <property type="entry name" value="Cyclic-di-GMP_PDE-like"/>
</dbReference>
<gene>
    <name evidence="3" type="ORF">ACFOGJ_16850</name>
</gene>
<proteinExistence type="predicted"/>
<dbReference type="CDD" id="cd01948">
    <property type="entry name" value="EAL"/>
    <property type="match status" value="1"/>
</dbReference>
<evidence type="ECO:0000259" key="2">
    <source>
        <dbReference type="PROSITE" id="PS50887"/>
    </source>
</evidence>
<protein>
    <submittedName>
        <fullName evidence="3">Bifunctional diguanylate cyclase/phosphodiesterase</fullName>
    </submittedName>
</protein>
<dbReference type="EMBL" id="JBHRTR010000028">
    <property type="protein sequence ID" value="MFC3228917.1"/>
    <property type="molecule type" value="Genomic_DNA"/>
</dbReference>
<dbReference type="InterPro" id="IPR035919">
    <property type="entry name" value="EAL_sf"/>
</dbReference>
<dbReference type="PROSITE" id="PS50887">
    <property type="entry name" value="GGDEF"/>
    <property type="match status" value="1"/>
</dbReference>
<dbReference type="InterPro" id="IPR000160">
    <property type="entry name" value="GGDEF_dom"/>
</dbReference>
<dbReference type="PANTHER" id="PTHR33121">
    <property type="entry name" value="CYCLIC DI-GMP PHOSPHODIESTERASE PDEF"/>
    <property type="match status" value="1"/>
</dbReference>
<dbReference type="Gene3D" id="3.20.20.450">
    <property type="entry name" value="EAL domain"/>
    <property type="match status" value="1"/>
</dbReference>
<evidence type="ECO:0000313" key="3">
    <source>
        <dbReference type="EMBL" id="MFC3228917.1"/>
    </source>
</evidence>
<dbReference type="RefSeq" id="WP_379902502.1">
    <property type="nucleotide sequence ID" value="NZ_JBHRTR010000028.1"/>
</dbReference>
<dbReference type="Proteomes" id="UP001595528">
    <property type="component" value="Unassembled WGS sequence"/>
</dbReference>
<evidence type="ECO:0000259" key="1">
    <source>
        <dbReference type="PROSITE" id="PS50883"/>
    </source>
</evidence>
<dbReference type="SMART" id="SM00267">
    <property type="entry name" value="GGDEF"/>
    <property type="match status" value="1"/>
</dbReference>
<dbReference type="NCBIfam" id="TIGR00254">
    <property type="entry name" value="GGDEF"/>
    <property type="match status" value="1"/>
</dbReference>
<dbReference type="InterPro" id="IPR043128">
    <property type="entry name" value="Rev_trsase/Diguanyl_cyclase"/>
</dbReference>
<feature type="domain" description="GGDEF" evidence="2">
    <location>
        <begin position="144"/>
        <end position="276"/>
    </location>
</feature>
<dbReference type="Gene3D" id="3.30.70.270">
    <property type="match status" value="1"/>
</dbReference>
<sequence>MLYAYVRDAEGVLHREWVIGGEDLAALLPARTTAGSIWRDLVVPEDRVLIDRREGRLRAGRYSEEEVRIRTGSGLRRLRLLGYPKRYRDGRHRIVCAAVDLTAAEAPGGFGDRDPLTGLANYPAFQDALEAAIAGHAGAGEAGTAIAVLFINLNAYNEIAQNFGVPAADSAAVAAAQRLREIAPGQARLGRIHTDEFVCFMPDLQETALRDLVHGFEAALDSPLDVEGIDVSVEPVIGIACFPNDGDRPRHLVRRAAIAAAVALRSGQSWHLFAGERDAVRHNLTLMQDLRRALRSDGDAGDGLWLAYQPQLDLASGRIRGVEALLRWRHPVLGAVPPGDFLPQAEATRLIHDIFHWTLAQGLAQLARWRSGEDREAGGLVLALNLSARNLADPGLAEDVLAALAAAGLPPQALTLEVTETALFVNEAGTGQLATLRAAGLGISIDDFGTGYSSLGYLQRLPATELKIDRCFTAEIERSPANRRLVSLAVNVAQGFGMATVAEGVESAAALETLRALGCDLAQGFHLCRPLAAGDPALERLLAGDAAGPAAARGM</sequence>
<keyword evidence="4" id="KW-1185">Reference proteome</keyword>
<dbReference type="Pfam" id="PF00990">
    <property type="entry name" value="GGDEF"/>
    <property type="match status" value="1"/>
</dbReference>
<dbReference type="SUPFAM" id="SSF55073">
    <property type="entry name" value="Nucleotide cyclase"/>
    <property type="match status" value="1"/>
</dbReference>
<organism evidence="3 4">
    <name type="scientific">Marinibaculum pumilum</name>
    <dbReference type="NCBI Taxonomy" id="1766165"/>
    <lineage>
        <taxon>Bacteria</taxon>
        <taxon>Pseudomonadati</taxon>
        <taxon>Pseudomonadota</taxon>
        <taxon>Alphaproteobacteria</taxon>
        <taxon>Rhodospirillales</taxon>
        <taxon>Rhodospirillaceae</taxon>
        <taxon>Marinibaculum</taxon>
    </lineage>
</organism>
<dbReference type="PANTHER" id="PTHR33121:SF71">
    <property type="entry name" value="OXYGEN SENSOR PROTEIN DOSP"/>
    <property type="match status" value="1"/>
</dbReference>
<name>A0ABV7L3R7_9PROT</name>
<dbReference type="Pfam" id="PF00563">
    <property type="entry name" value="EAL"/>
    <property type="match status" value="1"/>
</dbReference>
<accession>A0ABV7L3R7</accession>